<comment type="caution">
    <text evidence="2">The sequence shown here is derived from an EMBL/GenBank/DDBJ whole genome shotgun (WGS) entry which is preliminary data.</text>
</comment>
<sequence>MTERIDHAAEAREALGGSGDGRNFATDASQNAIAHALLAIAEQQRIATLIALATLTDVDTDGDKLRADAMDRLVRWVPHGPDDEHPEMRPEIAAVLGIKTKETPNAAQ</sequence>
<dbReference type="Proteomes" id="UP000274391">
    <property type="component" value="Unassembled WGS sequence"/>
</dbReference>
<evidence type="ECO:0000313" key="3">
    <source>
        <dbReference type="Proteomes" id="UP000274391"/>
    </source>
</evidence>
<proteinExistence type="predicted"/>
<feature type="region of interest" description="Disordered" evidence="1">
    <location>
        <begin position="1"/>
        <end position="24"/>
    </location>
</feature>
<gene>
    <name evidence="2" type="ORF">EG850_11100</name>
</gene>
<keyword evidence="3" id="KW-1185">Reference proteome</keyword>
<dbReference type="OrthoDB" id="4993234at2"/>
<evidence type="ECO:0000313" key="2">
    <source>
        <dbReference type="EMBL" id="RRJ85925.1"/>
    </source>
</evidence>
<protein>
    <submittedName>
        <fullName evidence="2">Uncharacterized protein</fullName>
    </submittedName>
</protein>
<organism evidence="2 3">
    <name type="scientific">Gulosibacter macacae</name>
    <dbReference type="NCBI Taxonomy" id="2488791"/>
    <lineage>
        <taxon>Bacteria</taxon>
        <taxon>Bacillati</taxon>
        <taxon>Actinomycetota</taxon>
        <taxon>Actinomycetes</taxon>
        <taxon>Micrococcales</taxon>
        <taxon>Microbacteriaceae</taxon>
        <taxon>Gulosibacter</taxon>
    </lineage>
</organism>
<dbReference type="EMBL" id="RQVS01000014">
    <property type="protein sequence ID" value="RRJ85925.1"/>
    <property type="molecule type" value="Genomic_DNA"/>
</dbReference>
<accession>A0A3P3VT38</accession>
<name>A0A3P3VT38_9MICO</name>
<dbReference type="RefSeq" id="WP_124973468.1">
    <property type="nucleotide sequence ID" value="NZ_RQVS01000014.1"/>
</dbReference>
<feature type="compositionally biased region" description="Basic and acidic residues" evidence="1">
    <location>
        <begin position="1"/>
        <end position="13"/>
    </location>
</feature>
<reference evidence="2 3" key="1">
    <citation type="submission" date="2018-11" db="EMBL/GenBank/DDBJ databases">
        <title>YIM 102482-1 draft genome.</title>
        <authorList>
            <person name="Li G."/>
            <person name="Jiang Y."/>
        </authorList>
    </citation>
    <scope>NUCLEOTIDE SEQUENCE [LARGE SCALE GENOMIC DNA]</scope>
    <source>
        <strain evidence="2 3">YIM 102482-1</strain>
    </source>
</reference>
<evidence type="ECO:0000256" key="1">
    <source>
        <dbReference type="SAM" id="MobiDB-lite"/>
    </source>
</evidence>
<dbReference type="AlphaFoldDB" id="A0A3P3VT38"/>